<dbReference type="InterPro" id="IPR001245">
    <property type="entry name" value="Ser-Thr/Tyr_kinase_cat_dom"/>
</dbReference>
<dbReference type="OMA" id="MISSRHY"/>
<evidence type="ECO:0000256" key="2">
    <source>
        <dbReference type="ARBA" id="ARBA00008536"/>
    </source>
</evidence>
<dbReference type="GO" id="GO:0005524">
    <property type="term" value="F:ATP binding"/>
    <property type="evidence" value="ECO:0007669"/>
    <property type="project" value="UniProtKB-UniRule"/>
</dbReference>
<keyword evidence="11 18" id="KW-0547">Nucleotide-binding</keyword>
<reference evidence="20" key="1">
    <citation type="submission" date="2015-12" db="EMBL/GenBank/DDBJ databases">
        <title>Update maize B73 reference genome by single molecule sequencing technologies.</title>
        <authorList>
            <consortium name="Maize Genome Sequencing Project"/>
            <person name="Ware D."/>
        </authorList>
    </citation>
    <scope>NUCLEOTIDE SEQUENCE [LARGE SCALE GENOMIC DNA]</scope>
    <source>
        <tissue evidence="20">Seedling</tissue>
    </source>
</reference>
<dbReference type="PaxDb" id="4577-GRMZM2G338691_P01"/>
<dbReference type="Gene3D" id="2.60.120.200">
    <property type="match status" value="1"/>
</dbReference>
<evidence type="ECO:0000256" key="4">
    <source>
        <dbReference type="ARBA" id="ARBA00012513"/>
    </source>
</evidence>
<evidence type="ECO:0000256" key="18">
    <source>
        <dbReference type="PROSITE-ProRule" id="PRU10141"/>
    </source>
</evidence>
<dbReference type="Gene3D" id="1.10.510.10">
    <property type="entry name" value="Transferase(Phosphotransferase) domain 1"/>
    <property type="match status" value="1"/>
</dbReference>
<evidence type="ECO:0000256" key="15">
    <source>
        <dbReference type="ARBA" id="ARBA00023136"/>
    </source>
</evidence>
<evidence type="ECO:0000256" key="1">
    <source>
        <dbReference type="ARBA" id="ARBA00004251"/>
    </source>
</evidence>
<dbReference type="SUPFAM" id="SSF49899">
    <property type="entry name" value="Concanavalin A-like lectins/glucanases"/>
    <property type="match status" value="1"/>
</dbReference>
<dbReference type="InterPro" id="IPR019825">
    <property type="entry name" value="Lectin_legB_Mn/Ca_BS"/>
</dbReference>
<comment type="similarity">
    <text evidence="2">In the N-terminal section; belongs to the leguminous lectin family.</text>
</comment>
<gene>
    <name evidence="20" type="ORF">ZEAMMB73_Zm00001d028454</name>
</gene>
<protein>
    <recommendedName>
        <fullName evidence="4">non-specific serine/threonine protein kinase</fullName>
        <ecNumber evidence="4">2.7.11.1</ecNumber>
    </recommendedName>
</protein>
<dbReference type="AlphaFoldDB" id="A0A1D6JWB5"/>
<feature type="domain" description="Protein kinase" evidence="19">
    <location>
        <begin position="347"/>
        <end position="594"/>
    </location>
</feature>
<evidence type="ECO:0000256" key="11">
    <source>
        <dbReference type="ARBA" id="ARBA00022741"/>
    </source>
</evidence>
<evidence type="ECO:0000256" key="16">
    <source>
        <dbReference type="ARBA" id="ARBA00023170"/>
    </source>
</evidence>
<dbReference type="EC" id="2.7.11.1" evidence="4"/>
<dbReference type="PROSITE" id="PS00107">
    <property type="entry name" value="PROTEIN_KINASE_ATP"/>
    <property type="match status" value="1"/>
</dbReference>
<evidence type="ECO:0000256" key="9">
    <source>
        <dbReference type="ARBA" id="ARBA00022729"/>
    </source>
</evidence>
<dbReference type="GO" id="GO:0004674">
    <property type="term" value="F:protein serine/threonine kinase activity"/>
    <property type="evidence" value="ECO:0007669"/>
    <property type="project" value="UniProtKB-KW"/>
</dbReference>
<dbReference type="InParanoid" id="A0A1D6JWB5"/>
<keyword evidence="15" id="KW-0472">Membrane</keyword>
<sequence>MLRTCFLFLITLGRLVAALNETALFTFNGFSGANLSLDGMATVTPDGLLMLTNGTTALKGHAFHPTPLRFHGANGRTVASFSTAFVFGIIGQYPDVSSQGMAFVVSASRDFSTALPGHFLGLVNAADNGNAGNHLLAVELDTVLNAEFRDIDDNHVGVDVNSLTSVRAASAGYYDDQTGSFRNLSLISRKAMQVWVEYDGRAMELDVTMAPVEMPKPKKPLLSAVVNLSEVVTDPAYVGFSSATGIIFSHHYVLGWSFKLNGGEAPALNVSMLPALPRTTTGNKTRLKVLEVVLPIASVVFALALATAVVAAAKRRAKFAELREDWEAGFGSHRFAYKDLFYATGGFKDRNLLGRGGFGRVYMGVLPKSKARVAVKRVSHESRQGIKEFVAEIVSLGRLRHRSVVQLLGYCRRRGELLLVYDYMPNGSLDRLGEGRRPPGHQGQASNVLLDAEMSGRLGDFGLSRMYDHGTDPSTTHVVGTIGYLAPELGHRAKAAPATDVFAFGVFLLEVTCGRPPVGEDDAQGSQAVLVDWVLHHWRNGSITEAADPRLGNDYADGEVQLVLKLGLHCSHPLAVWPARGLACGGLSSALTAT</sequence>
<dbReference type="EMBL" id="CM007647">
    <property type="protein sequence ID" value="ONL96058.1"/>
    <property type="molecule type" value="Genomic_DNA"/>
</dbReference>
<dbReference type="InterPro" id="IPR050528">
    <property type="entry name" value="L-type_Lectin-RKs"/>
</dbReference>
<dbReference type="GO" id="GO:0030246">
    <property type="term" value="F:carbohydrate binding"/>
    <property type="evidence" value="ECO:0007669"/>
    <property type="project" value="UniProtKB-KW"/>
</dbReference>
<evidence type="ECO:0000256" key="5">
    <source>
        <dbReference type="ARBA" id="ARBA00022475"/>
    </source>
</evidence>
<keyword evidence="6" id="KW-0723">Serine/threonine-protein kinase</keyword>
<comment type="subcellular location">
    <subcellularLocation>
        <location evidence="1">Cell membrane</location>
        <topology evidence="1">Single-pass type I membrane protein</topology>
    </subcellularLocation>
</comment>
<dbReference type="PROSITE" id="PS50011">
    <property type="entry name" value="PROTEIN_KINASE_DOM"/>
    <property type="match status" value="1"/>
</dbReference>
<dbReference type="GO" id="GO:0005886">
    <property type="term" value="C:plasma membrane"/>
    <property type="evidence" value="ECO:0007669"/>
    <property type="project" value="UniProtKB-SubCell"/>
</dbReference>
<dbReference type="InterPro" id="IPR017441">
    <property type="entry name" value="Protein_kinase_ATP_BS"/>
</dbReference>
<dbReference type="InterPro" id="IPR000719">
    <property type="entry name" value="Prot_kinase_dom"/>
</dbReference>
<keyword evidence="16 20" id="KW-0675">Receptor</keyword>
<keyword evidence="10 20" id="KW-0430">Lectin</keyword>
<dbReference type="GO" id="GO:0006952">
    <property type="term" value="P:defense response"/>
    <property type="evidence" value="ECO:0007669"/>
    <property type="project" value="UniProtKB-ARBA"/>
</dbReference>
<dbReference type="SMR" id="A0A1D6JWB5"/>
<dbReference type="InterPro" id="IPR013320">
    <property type="entry name" value="ConA-like_dom_sf"/>
</dbReference>
<dbReference type="Pfam" id="PF00069">
    <property type="entry name" value="Pkinase"/>
    <property type="match status" value="1"/>
</dbReference>
<dbReference type="Pfam" id="PF07714">
    <property type="entry name" value="PK_Tyr_Ser-Thr"/>
    <property type="match status" value="1"/>
</dbReference>
<dbReference type="PROSITE" id="PS00307">
    <property type="entry name" value="LECTIN_LEGUME_BETA"/>
    <property type="match status" value="1"/>
</dbReference>
<accession>A0A1D6JWB5</accession>
<evidence type="ECO:0000259" key="19">
    <source>
        <dbReference type="PROSITE" id="PS50011"/>
    </source>
</evidence>
<dbReference type="ExpressionAtlas" id="A0A1D6JWB5">
    <property type="expression patterns" value="baseline and differential"/>
</dbReference>
<feature type="binding site" evidence="18">
    <location>
        <position position="376"/>
    </location>
    <ligand>
        <name>ATP</name>
        <dbReference type="ChEBI" id="CHEBI:30616"/>
    </ligand>
</feature>
<evidence type="ECO:0000256" key="7">
    <source>
        <dbReference type="ARBA" id="ARBA00022679"/>
    </source>
</evidence>
<evidence type="ECO:0000313" key="20">
    <source>
        <dbReference type="EMBL" id="ONL96058.1"/>
    </source>
</evidence>
<keyword evidence="12 20" id="KW-0418">Kinase</keyword>
<evidence type="ECO:0000256" key="6">
    <source>
        <dbReference type="ARBA" id="ARBA00022527"/>
    </source>
</evidence>
<evidence type="ECO:0000256" key="13">
    <source>
        <dbReference type="ARBA" id="ARBA00022840"/>
    </source>
</evidence>
<dbReference type="eggNOG" id="ENOG502QSJ4">
    <property type="taxonomic scope" value="Eukaryota"/>
</dbReference>
<keyword evidence="8" id="KW-0812">Transmembrane</keyword>
<dbReference type="GO" id="GO:0051707">
    <property type="term" value="P:response to other organism"/>
    <property type="evidence" value="ECO:0007669"/>
    <property type="project" value="UniProtKB-ARBA"/>
</dbReference>
<dbReference type="FunFam" id="2.60.120.200:FF:000112">
    <property type="entry name" value="L-type lectin-domain containing receptor kinase V.9"/>
    <property type="match status" value="1"/>
</dbReference>
<dbReference type="FunFam" id="3.30.200.20:FF:000112">
    <property type="entry name" value="Lectin-domain containing receptor kinase A4.3"/>
    <property type="match status" value="1"/>
</dbReference>
<evidence type="ECO:0000256" key="10">
    <source>
        <dbReference type="ARBA" id="ARBA00022734"/>
    </source>
</evidence>
<name>A0A1D6JWB5_MAIZE</name>
<evidence type="ECO:0000256" key="14">
    <source>
        <dbReference type="ARBA" id="ARBA00022989"/>
    </source>
</evidence>
<dbReference type="InterPro" id="IPR011009">
    <property type="entry name" value="Kinase-like_dom_sf"/>
</dbReference>
<keyword evidence="9" id="KW-0732">Signal</keyword>
<dbReference type="PANTHER" id="PTHR27007">
    <property type="match status" value="1"/>
</dbReference>
<evidence type="ECO:0000256" key="3">
    <source>
        <dbReference type="ARBA" id="ARBA00010217"/>
    </source>
</evidence>
<evidence type="ECO:0000256" key="12">
    <source>
        <dbReference type="ARBA" id="ARBA00022777"/>
    </source>
</evidence>
<dbReference type="Pfam" id="PF00139">
    <property type="entry name" value="Lectin_legB"/>
    <property type="match status" value="1"/>
</dbReference>
<evidence type="ECO:0000256" key="17">
    <source>
        <dbReference type="ARBA" id="ARBA00023180"/>
    </source>
</evidence>
<keyword evidence="7" id="KW-0808">Transferase</keyword>
<evidence type="ECO:0000256" key="8">
    <source>
        <dbReference type="ARBA" id="ARBA00022692"/>
    </source>
</evidence>
<dbReference type="SUPFAM" id="SSF56112">
    <property type="entry name" value="Protein kinase-like (PK-like)"/>
    <property type="match status" value="1"/>
</dbReference>
<comment type="similarity">
    <text evidence="3">In the C-terminal section; belongs to the protein kinase superfamily. Ser/Thr protein kinase family.</text>
</comment>
<dbReference type="InterPro" id="IPR001220">
    <property type="entry name" value="Legume_lectin_dom"/>
</dbReference>
<keyword evidence="14" id="KW-1133">Transmembrane helix</keyword>
<proteinExistence type="inferred from homology"/>
<dbReference type="Gene3D" id="3.30.200.20">
    <property type="entry name" value="Phosphorylase Kinase, domain 1"/>
    <property type="match status" value="1"/>
</dbReference>
<keyword evidence="13 18" id="KW-0067">ATP-binding</keyword>
<organism evidence="20">
    <name type="scientific">Zea mays</name>
    <name type="common">Maize</name>
    <dbReference type="NCBI Taxonomy" id="4577"/>
    <lineage>
        <taxon>Eukaryota</taxon>
        <taxon>Viridiplantae</taxon>
        <taxon>Streptophyta</taxon>
        <taxon>Embryophyta</taxon>
        <taxon>Tracheophyta</taxon>
        <taxon>Spermatophyta</taxon>
        <taxon>Magnoliopsida</taxon>
        <taxon>Liliopsida</taxon>
        <taxon>Poales</taxon>
        <taxon>Poaceae</taxon>
        <taxon>PACMAD clade</taxon>
        <taxon>Panicoideae</taxon>
        <taxon>Andropogonodae</taxon>
        <taxon>Andropogoneae</taxon>
        <taxon>Tripsacinae</taxon>
        <taxon>Zea</taxon>
    </lineage>
</organism>
<dbReference type="CDD" id="cd06899">
    <property type="entry name" value="lectin_legume_LecRK_Arcelin_ConA"/>
    <property type="match status" value="1"/>
</dbReference>
<keyword evidence="17" id="KW-0325">Glycoprotein</keyword>
<keyword evidence="5" id="KW-1003">Cell membrane</keyword>